<keyword evidence="4" id="KW-1185">Reference proteome</keyword>
<dbReference type="SUPFAM" id="SSF52058">
    <property type="entry name" value="L domain-like"/>
    <property type="match status" value="1"/>
</dbReference>
<proteinExistence type="predicted"/>
<dbReference type="RefSeq" id="WP_020988916.1">
    <property type="nucleotide sequence ID" value="NZ_MCRM02000001.1"/>
</dbReference>
<dbReference type="InterPro" id="IPR032675">
    <property type="entry name" value="LRR_dom_sf"/>
</dbReference>
<dbReference type="Gene3D" id="3.80.10.10">
    <property type="entry name" value="Ribonuclease Inhibitor"/>
    <property type="match status" value="1"/>
</dbReference>
<sequence>MRGVAILLGIISIGCLFSTKSGLPIRTPAGKTLGYYPVETRWIGFDQAPSLRDLSSFQKVEILEFPLSNLSSLEELPQLPRLRYINLSGTSVRDFKPLEKQPKLDSIILNGNPIADIDIATYSGWNRLTRIELSNTKVSRLEFLGFGCAVRHLELRNTSVSDLRPLANCLQLRELYLQGTKVSNLAPLYGLNELMHLQLDRTSVADEEISGLRKKLPYLKIFPGMRKILSSETGLDR</sequence>
<reference evidence="3" key="1">
    <citation type="submission" date="2018-01" db="EMBL/GenBank/DDBJ databases">
        <title>Genomic characterization of Leptospira inadai serogroup Lyme isolated from captured rat in Brazil and comparative analysis with human reference strain.</title>
        <authorList>
            <person name="Moreno L.Z."/>
            <person name="Loureiro A.P."/>
            <person name="Miraglia F."/>
            <person name="Kremer F.S."/>
            <person name="Eslabao M.R."/>
            <person name="Dellagostin O.A."/>
            <person name="Lilenbaum W."/>
            <person name="Moreno A.M."/>
        </authorList>
    </citation>
    <scope>NUCLEOTIDE SEQUENCE [LARGE SCALE GENOMIC DNA]</scope>
    <source>
        <strain evidence="3">M34/99</strain>
    </source>
</reference>
<keyword evidence="1" id="KW-0433">Leucine-rich repeat</keyword>
<dbReference type="InterPro" id="IPR050836">
    <property type="entry name" value="SDS22/Internalin_LRR"/>
</dbReference>
<dbReference type="PANTHER" id="PTHR46652">
    <property type="entry name" value="LEUCINE-RICH REPEAT AND IQ DOMAIN-CONTAINING PROTEIN 1-RELATED"/>
    <property type="match status" value="1"/>
</dbReference>
<dbReference type="PROSITE" id="PS51257">
    <property type="entry name" value="PROKAR_LIPOPROTEIN"/>
    <property type="match status" value="1"/>
</dbReference>
<comment type="caution">
    <text evidence="3">The sequence shown here is derived from an EMBL/GenBank/DDBJ whole genome shotgun (WGS) entry which is preliminary data.</text>
</comment>
<evidence type="ECO:0000313" key="4">
    <source>
        <dbReference type="Proteomes" id="UP000094669"/>
    </source>
</evidence>
<protein>
    <recommendedName>
        <fullName evidence="5">Leucine rich repeat protein</fullName>
    </recommendedName>
</protein>
<evidence type="ECO:0008006" key="5">
    <source>
        <dbReference type="Google" id="ProtNLM"/>
    </source>
</evidence>
<name>A0ABX4YNP4_9LEPT</name>
<evidence type="ECO:0000256" key="2">
    <source>
        <dbReference type="ARBA" id="ARBA00022737"/>
    </source>
</evidence>
<evidence type="ECO:0000313" key="3">
    <source>
        <dbReference type="EMBL" id="PNV76886.1"/>
    </source>
</evidence>
<dbReference type="EMBL" id="MCRM02000001">
    <property type="protein sequence ID" value="PNV76886.1"/>
    <property type="molecule type" value="Genomic_DNA"/>
</dbReference>
<evidence type="ECO:0000256" key="1">
    <source>
        <dbReference type="ARBA" id="ARBA00022614"/>
    </source>
</evidence>
<accession>A0ABX4YNP4</accession>
<gene>
    <name evidence="3" type="ORF">BES34_001000</name>
</gene>
<keyword evidence="2" id="KW-0677">Repeat</keyword>
<organism evidence="3 4">
    <name type="scientific">Leptospira inadai serovar Lyme</name>
    <dbReference type="NCBI Taxonomy" id="293084"/>
    <lineage>
        <taxon>Bacteria</taxon>
        <taxon>Pseudomonadati</taxon>
        <taxon>Spirochaetota</taxon>
        <taxon>Spirochaetia</taxon>
        <taxon>Leptospirales</taxon>
        <taxon>Leptospiraceae</taxon>
        <taxon>Leptospira</taxon>
    </lineage>
</organism>
<dbReference type="Proteomes" id="UP000094669">
    <property type="component" value="Unassembled WGS sequence"/>
</dbReference>
<dbReference type="PANTHER" id="PTHR46652:SF3">
    <property type="entry name" value="LEUCINE-RICH REPEAT-CONTAINING PROTEIN 9"/>
    <property type="match status" value="1"/>
</dbReference>